<feature type="compositionally biased region" description="Low complexity" evidence="2">
    <location>
        <begin position="451"/>
        <end position="462"/>
    </location>
</feature>
<keyword evidence="3" id="KW-1133">Transmembrane helix</keyword>
<dbReference type="Pfam" id="PF14901">
    <property type="entry name" value="Jiv90"/>
    <property type="match status" value="1"/>
</dbReference>
<dbReference type="SUPFAM" id="SSF46565">
    <property type="entry name" value="Chaperone J-domain"/>
    <property type="match status" value="1"/>
</dbReference>
<keyword evidence="5" id="KW-1185">Reference proteome</keyword>
<evidence type="ECO:0000256" key="2">
    <source>
        <dbReference type="SAM" id="MobiDB-lite"/>
    </source>
</evidence>
<dbReference type="PANTHER" id="PTHR44665">
    <property type="entry name" value="DNAJ HOMOLOG SUBFAMILY C MEMBER 14"/>
    <property type="match status" value="1"/>
</dbReference>
<feature type="transmembrane region" description="Helical" evidence="3">
    <location>
        <begin position="505"/>
        <end position="527"/>
    </location>
</feature>
<protein>
    <submittedName>
        <fullName evidence="4">Uncharacterized protein</fullName>
    </submittedName>
</protein>
<keyword evidence="3" id="KW-0812">Transmembrane</keyword>
<dbReference type="InterPro" id="IPR052317">
    <property type="entry name" value="Viral_replicn-host_int_reg"/>
</dbReference>
<keyword evidence="3" id="KW-0472">Membrane</keyword>
<feature type="coiled-coil region" evidence="1">
    <location>
        <begin position="661"/>
        <end position="688"/>
    </location>
</feature>
<dbReference type="PRINTS" id="PR00625">
    <property type="entry name" value="JDOMAIN"/>
</dbReference>
<evidence type="ECO:0000313" key="4">
    <source>
        <dbReference type="EMBL" id="CAH1773039.1"/>
    </source>
</evidence>
<feature type="region of interest" description="Disordered" evidence="2">
    <location>
        <begin position="193"/>
        <end position="213"/>
    </location>
</feature>
<dbReference type="EMBL" id="CAIIXF020000001">
    <property type="protein sequence ID" value="CAH1773039.1"/>
    <property type="molecule type" value="Genomic_DNA"/>
</dbReference>
<dbReference type="Proteomes" id="UP000749559">
    <property type="component" value="Unassembled WGS sequence"/>
</dbReference>
<dbReference type="CDD" id="cd06257">
    <property type="entry name" value="DnaJ"/>
    <property type="match status" value="1"/>
</dbReference>
<feature type="compositionally biased region" description="Low complexity" evidence="2">
    <location>
        <begin position="346"/>
        <end position="356"/>
    </location>
</feature>
<name>A0A8J1UAJ0_OWEFU</name>
<dbReference type="PROSITE" id="PS50076">
    <property type="entry name" value="DNAJ_2"/>
    <property type="match status" value="1"/>
</dbReference>
<feature type="compositionally biased region" description="Basic residues" evidence="2">
    <location>
        <begin position="841"/>
        <end position="851"/>
    </location>
</feature>
<feature type="compositionally biased region" description="Polar residues" evidence="2">
    <location>
        <begin position="809"/>
        <end position="819"/>
    </location>
</feature>
<dbReference type="AlphaFoldDB" id="A0A8J1UAJ0"/>
<organism evidence="4 5">
    <name type="scientific">Owenia fusiformis</name>
    <name type="common">Polychaete worm</name>
    <dbReference type="NCBI Taxonomy" id="6347"/>
    <lineage>
        <taxon>Eukaryota</taxon>
        <taxon>Metazoa</taxon>
        <taxon>Spiralia</taxon>
        <taxon>Lophotrochozoa</taxon>
        <taxon>Annelida</taxon>
        <taxon>Polychaeta</taxon>
        <taxon>Sedentaria</taxon>
        <taxon>Canalipalpata</taxon>
        <taxon>Sabellida</taxon>
        <taxon>Oweniida</taxon>
        <taxon>Oweniidae</taxon>
        <taxon>Owenia</taxon>
    </lineage>
</organism>
<evidence type="ECO:0000256" key="1">
    <source>
        <dbReference type="SAM" id="Coils"/>
    </source>
</evidence>
<feature type="region of interest" description="Disordered" evidence="2">
    <location>
        <begin position="809"/>
        <end position="851"/>
    </location>
</feature>
<feature type="compositionally biased region" description="Polar residues" evidence="2">
    <location>
        <begin position="827"/>
        <end position="836"/>
    </location>
</feature>
<proteinExistence type="predicted"/>
<dbReference type="InterPro" id="IPR036869">
    <property type="entry name" value="J_dom_sf"/>
</dbReference>
<dbReference type="OrthoDB" id="1507364at2759"/>
<comment type="caution">
    <text evidence="4">The sequence shown here is derived from an EMBL/GenBank/DDBJ whole genome shotgun (WGS) entry which is preliminary data.</text>
</comment>
<dbReference type="InterPro" id="IPR032843">
    <property type="entry name" value="Jiv"/>
</dbReference>
<dbReference type="Pfam" id="PF00226">
    <property type="entry name" value="DnaJ"/>
    <property type="match status" value="1"/>
</dbReference>
<accession>A0A8J1UAJ0</accession>
<dbReference type="SMART" id="SM00271">
    <property type="entry name" value="DnaJ"/>
    <property type="match status" value="1"/>
</dbReference>
<sequence length="851" mass="94580">MAEELTHDENLTPEHQLLGDLLKDAGSPSMCNLTSQTEGTSTYQSWSPFLTSTQTGQFDFGQGTEASAWANFQLPDESPLNLPGAQSSRLGSYEDYIASLSQADSNSEHGSESGNNFYGFYPSTIDGLASGMEASAANGRDLYAEAMQQYNCYNTQYDPFGSSAVLQDLTDATTKTHSSAAKPKTYSDVAKNAATKQPKIASGGGTKIPDGGSKAGTGAPPMMRPAAIPRHFIKQKKPRGFFFPKARHTSMSEDLPIPTVKPDSKYGLDSFDDFPVTGPAKERAKLTKTQSAEELPISRKGSTSSVSSSSGIEDIITPIVKPTTSPGEGNPQPVSRKSKQKESASKSKQQQQQPSKVFFDPRRMFPDQSTRGGSSNGKEEKHSIPNNQHSKAPEDGHMLNNGKLNSNLMKSNGNVKKNSQTYINNDLRNKTDNKKQTNTESRGSPYNDKPGTGMKTTHTTTGDVHNNNVPKPEAVKKKKKQKGHDYIGICCGKTREWSKWLIGEIWSLLWMVLQLLFTCVCLLFVVLKRACSTVVAFICSKFNTHFKWGKSNENYFDASGPGKYRGHRGLEENIVLPSTGDEAMKRLLACKGKDPYSILGVKLDATDDEIRKYYRKQAVLVHPDKNKQPGAEEAFKILGHAFELIGEPEKRRLYNSQEFEAAEAEAAMKEFADLLTKLQEKMQEASNLMRCDHCGGKHRRFPVDRPWYSARFCDRCNARHSAKEGDLWAESTMLGFYWHYYACMEGGVYDITEWASCQREGFKHLQANAHHVMYRIATNASRHHNQARSGLKKQGEELEDFINHLFHNSRPTEGATQQPPDAHGYPGNQQTTQPSWNSSSKNKKRGKKKRH</sequence>
<feature type="compositionally biased region" description="Polar residues" evidence="2">
    <location>
        <begin position="402"/>
        <end position="426"/>
    </location>
</feature>
<reference evidence="4" key="1">
    <citation type="submission" date="2022-03" db="EMBL/GenBank/DDBJ databases">
        <authorList>
            <person name="Martin C."/>
        </authorList>
    </citation>
    <scope>NUCLEOTIDE SEQUENCE</scope>
</reference>
<feature type="compositionally biased region" description="Basic and acidic residues" evidence="2">
    <location>
        <begin position="427"/>
        <end position="437"/>
    </location>
</feature>
<keyword evidence="1" id="KW-0175">Coiled coil</keyword>
<evidence type="ECO:0000256" key="3">
    <source>
        <dbReference type="SAM" id="Phobius"/>
    </source>
</evidence>
<gene>
    <name evidence="4" type="ORF">OFUS_LOCUS688</name>
</gene>
<dbReference type="PANTHER" id="PTHR44665:SF1">
    <property type="entry name" value="DNAJ HOMOLOG SUBFAMILY C MEMBER 14"/>
    <property type="match status" value="1"/>
</dbReference>
<dbReference type="InterPro" id="IPR001623">
    <property type="entry name" value="DnaJ_domain"/>
</dbReference>
<feature type="compositionally biased region" description="Low complexity" evidence="2">
    <location>
        <begin position="298"/>
        <end position="310"/>
    </location>
</feature>
<evidence type="ECO:0000313" key="5">
    <source>
        <dbReference type="Proteomes" id="UP000749559"/>
    </source>
</evidence>
<feature type="region of interest" description="Disordered" evidence="2">
    <location>
        <begin position="271"/>
        <end position="479"/>
    </location>
</feature>
<dbReference type="Gene3D" id="1.10.287.110">
    <property type="entry name" value="DnaJ domain"/>
    <property type="match status" value="1"/>
</dbReference>